<protein>
    <submittedName>
        <fullName evidence="1">Uncharacterized protein</fullName>
    </submittedName>
</protein>
<keyword evidence="2" id="KW-1185">Reference proteome</keyword>
<dbReference type="PANTHER" id="PTHR38696:SF1">
    <property type="entry name" value="MEDIATOR OF RNA POLYMERASE II TRANSCRIPTION SUBUNIT 13"/>
    <property type="match status" value="1"/>
</dbReference>
<accession>A0A9W8XP19</accession>
<name>A0A9W8XP19_9PLEO</name>
<gene>
    <name evidence="1" type="ORF">N0V89_004220</name>
</gene>
<sequence length="268" mass="30620">MSPAFRTRFASVSLHNADRIQFLRFPPALNSLLRATILSVWTRGIQFEKVSTQLLELQLKGNPWGVHRDNPEGLGIGSIRNALDRNSGEQAIFAQRLVCSLLRTLHGEGWVLMQSTDISQVLWDADTLLFRHQMPAPAPQEWFSVVFQYNNFRFVDAPRALCLRVLEHLSAQRLEMKFKDHEKVEGCCEVKFTGTMRRGSPYLDPVINAGTLKTRMMFLDLLGCIEENGWTLYASVEQNTRGDENGMTDTWYCCRPVGWVEGNPVYHN</sequence>
<evidence type="ECO:0000313" key="2">
    <source>
        <dbReference type="Proteomes" id="UP001140513"/>
    </source>
</evidence>
<dbReference type="EMBL" id="JAPEUX010000003">
    <property type="protein sequence ID" value="KAJ4356190.1"/>
    <property type="molecule type" value="Genomic_DNA"/>
</dbReference>
<dbReference type="PANTHER" id="PTHR38696">
    <property type="entry name" value="MEDIATOR OF RNA POLYMERASE II TRANSCRIPTION SUBUNIT 13"/>
    <property type="match status" value="1"/>
</dbReference>
<evidence type="ECO:0000313" key="1">
    <source>
        <dbReference type="EMBL" id="KAJ4356190.1"/>
    </source>
</evidence>
<organism evidence="1 2">
    <name type="scientific">Didymosphaeria variabile</name>
    <dbReference type="NCBI Taxonomy" id="1932322"/>
    <lineage>
        <taxon>Eukaryota</taxon>
        <taxon>Fungi</taxon>
        <taxon>Dikarya</taxon>
        <taxon>Ascomycota</taxon>
        <taxon>Pezizomycotina</taxon>
        <taxon>Dothideomycetes</taxon>
        <taxon>Pleosporomycetidae</taxon>
        <taxon>Pleosporales</taxon>
        <taxon>Massarineae</taxon>
        <taxon>Didymosphaeriaceae</taxon>
        <taxon>Didymosphaeria</taxon>
    </lineage>
</organism>
<dbReference type="GeneID" id="80907750"/>
<dbReference type="RefSeq" id="XP_056073316.1">
    <property type="nucleotide sequence ID" value="XM_056213008.1"/>
</dbReference>
<reference evidence="1" key="1">
    <citation type="submission" date="2022-10" db="EMBL/GenBank/DDBJ databases">
        <title>Tapping the CABI collections for fungal endophytes: first genome assemblies for Collariella, Neodidymelliopsis, Ascochyta clinopodiicola, Didymella pomorum, Didymosphaeria variabile, Neocosmospora piperis and Neocucurbitaria cava.</title>
        <authorList>
            <person name="Hill R."/>
        </authorList>
    </citation>
    <scope>NUCLEOTIDE SEQUENCE</scope>
    <source>
        <strain evidence="1">IMI 356815</strain>
    </source>
</reference>
<comment type="caution">
    <text evidence="1">The sequence shown here is derived from an EMBL/GenBank/DDBJ whole genome shotgun (WGS) entry which is preliminary data.</text>
</comment>
<proteinExistence type="predicted"/>
<dbReference type="OrthoDB" id="58379at2759"/>
<dbReference type="Proteomes" id="UP001140513">
    <property type="component" value="Unassembled WGS sequence"/>
</dbReference>
<dbReference type="AlphaFoldDB" id="A0A9W8XP19"/>